<keyword evidence="7 10" id="KW-0414">Isoprene biosynthesis</keyword>
<evidence type="ECO:0000256" key="8">
    <source>
        <dbReference type="ARBA" id="ARBA00023239"/>
    </source>
</evidence>
<comment type="similarity">
    <text evidence="10">In the C-terminal section; belongs to the IspF family.</text>
</comment>
<organism evidence="12 13">
    <name type="scientific">Thermosulfidibacter takaii (strain DSM 17441 / JCM 13301 / NBRC 103674 / ABI70S6)</name>
    <dbReference type="NCBI Taxonomy" id="1298851"/>
    <lineage>
        <taxon>Bacteria</taxon>
        <taxon>Pseudomonadati</taxon>
        <taxon>Thermosulfidibacterota</taxon>
        <taxon>Thermosulfidibacteria</taxon>
        <taxon>Thermosulfidibacterales</taxon>
        <taxon>Thermosulfidibacteraceae</taxon>
    </lineage>
</organism>
<feature type="binding site" evidence="10">
    <location>
        <begin position="229"/>
        <end position="231"/>
    </location>
    <ligand>
        <name>4-CDP-2-C-methyl-D-erythritol 2-phosphate</name>
        <dbReference type="ChEBI" id="CHEBI:57919"/>
    </ligand>
</feature>
<evidence type="ECO:0000256" key="3">
    <source>
        <dbReference type="ARBA" id="ARBA00004709"/>
    </source>
</evidence>
<feature type="region of interest" description="2-C-methyl-D-erythritol 2,4-cyclodiphosphate synthase" evidence="10">
    <location>
        <begin position="223"/>
        <end position="376"/>
    </location>
</feature>
<sequence length="376" mass="41173">MIDVVVVAGGKGSRFGGKKQWVYLKGKPLVGYSLEVFEYHPLVKNIYLGVPQEDLAKAKEILSIYAPNKGRSVYVGGVERYETVKNAFPFLQSPFVAIHDAVRPFVKPDVLSKLYEALVNSEAWGCIPVVPVVDTIKEVDDGAVVKTIDRSRLRAVQTPQLFHTERLMSSYEKIEDFTGVTDDAAVVERAGGMVITAVGDPNNFKITTKEDLKKAEKLLSSPRVGFGYDIHRIVEGDVIYLGGVAIPAGFSLKGHSDADVLIHAVVDALLGAACLGDIGEWFPDTDERYKGISSSFFLMQAVKEVKERGYTIGSLDVTVVAQRPKLSLYKASIRKNLAQLMNVGEYRINVKAKTKEGLDAVGRGEAIEAYAVVMLE</sequence>
<feature type="binding site" evidence="10">
    <location>
        <position position="363"/>
    </location>
    <ligand>
        <name>4-CDP-2-C-methyl-D-erythritol 2-phosphate</name>
        <dbReference type="ChEBI" id="CHEBI:57919"/>
    </ligand>
</feature>
<dbReference type="InterPro" id="IPR034683">
    <property type="entry name" value="IspD/TarI"/>
</dbReference>
<dbReference type="OrthoDB" id="9806837at2"/>
<dbReference type="SUPFAM" id="SSF69765">
    <property type="entry name" value="IpsF-like"/>
    <property type="match status" value="1"/>
</dbReference>
<evidence type="ECO:0000256" key="2">
    <source>
        <dbReference type="ARBA" id="ARBA00001968"/>
    </source>
</evidence>
<dbReference type="GO" id="GO:0016114">
    <property type="term" value="P:terpenoid biosynthetic process"/>
    <property type="evidence" value="ECO:0007669"/>
    <property type="project" value="InterPro"/>
</dbReference>
<comment type="similarity">
    <text evidence="10">In the N-terminal section; belongs to the IspD/TarI cytidylyltransferase family. IspD subfamily.</text>
</comment>
<keyword evidence="6 10" id="KW-0479">Metal-binding</keyword>
<comment type="catalytic activity">
    <reaction evidence="10">
        <text>2-C-methyl-D-erythritol 4-phosphate + CTP + H(+) = 4-CDP-2-C-methyl-D-erythritol + diphosphate</text>
        <dbReference type="Rhea" id="RHEA:13429"/>
        <dbReference type="ChEBI" id="CHEBI:15378"/>
        <dbReference type="ChEBI" id="CHEBI:33019"/>
        <dbReference type="ChEBI" id="CHEBI:37563"/>
        <dbReference type="ChEBI" id="CHEBI:57823"/>
        <dbReference type="ChEBI" id="CHEBI:58262"/>
        <dbReference type="EC" id="2.7.7.60"/>
    </reaction>
</comment>
<dbReference type="RefSeq" id="WP_068548821.1">
    <property type="nucleotide sequence ID" value="NZ_AP013035.1"/>
</dbReference>
<evidence type="ECO:0000256" key="1">
    <source>
        <dbReference type="ARBA" id="ARBA00000200"/>
    </source>
</evidence>
<dbReference type="InterPro" id="IPR029044">
    <property type="entry name" value="Nucleotide-diphossugar_trans"/>
</dbReference>
<comment type="pathway">
    <text evidence="3 10">Isoprenoid biosynthesis; isopentenyl diphosphate biosynthesis via DXP pathway; isopentenyl diphosphate from 1-deoxy-D-xylulose 5-phosphate: step 4/6.</text>
</comment>
<feature type="binding site" evidence="10">
    <location>
        <position position="231"/>
    </location>
    <ligand>
        <name>a divalent metal cation</name>
        <dbReference type="ChEBI" id="CHEBI:60240"/>
    </ligand>
</feature>
<comment type="caution">
    <text evidence="10">Lacks conserved residue(s) required for the propagation of feature annotation.</text>
</comment>
<comment type="cofactor">
    <cofactor evidence="2 10">
        <name>a divalent metal cation</name>
        <dbReference type="ChEBI" id="CHEBI:60240"/>
    </cofactor>
</comment>
<dbReference type="NCBIfam" id="TIGR00453">
    <property type="entry name" value="ispD"/>
    <property type="match status" value="1"/>
</dbReference>
<dbReference type="PATRIC" id="fig|1298851.3.peg.201"/>
<feature type="binding site" evidence="10">
    <location>
        <position position="229"/>
    </location>
    <ligand>
        <name>a divalent metal cation</name>
        <dbReference type="ChEBI" id="CHEBI:60240"/>
    </ligand>
</feature>
<keyword evidence="4 10" id="KW-0808">Transferase</keyword>
<dbReference type="InterPro" id="IPR003526">
    <property type="entry name" value="MECDP_synthase"/>
</dbReference>
<feature type="site" description="Transition state stabilizer" evidence="10">
    <location>
        <position position="14"/>
    </location>
</feature>
<feature type="site" description="Transition state stabilizer" evidence="10">
    <location>
        <position position="19"/>
    </location>
</feature>
<feature type="binding site" evidence="10">
    <location>
        <begin position="282"/>
        <end position="286"/>
    </location>
    <ligand>
        <name>4-CDP-2-C-methyl-D-erythritol 2-phosphate</name>
        <dbReference type="ChEBI" id="CHEBI:57919"/>
    </ligand>
</feature>
<dbReference type="HAMAP" id="MF_00108">
    <property type="entry name" value="IspD"/>
    <property type="match status" value="1"/>
</dbReference>
<accession>A0A0S3QRT8</accession>
<dbReference type="HAMAP" id="MF_01520">
    <property type="entry name" value="IspDF"/>
    <property type="match status" value="1"/>
</dbReference>
<proteinExistence type="inferred from homology"/>
<keyword evidence="13" id="KW-1185">Reference proteome</keyword>
<dbReference type="GO" id="GO:0019288">
    <property type="term" value="P:isopentenyl diphosphate biosynthetic process, methylerythritol 4-phosphate pathway"/>
    <property type="evidence" value="ECO:0007669"/>
    <property type="project" value="UniProtKB-UniRule"/>
</dbReference>
<comment type="catalytic activity">
    <reaction evidence="1 10">
        <text>4-CDP-2-C-methyl-D-erythritol 2-phosphate = 2-C-methyl-D-erythritol 2,4-cyclic diphosphate + CMP</text>
        <dbReference type="Rhea" id="RHEA:23864"/>
        <dbReference type="ChEBI" id="CHEBI:57919"/>
        <dbReference type="ChEBI" id="CHEBI:58483"/>
        <dbReference type="ChEBI" id="CHEBI:60377"/>
        <dbReference type="EC" id="4.6.1.12"/>
    </reaction>
</comment>
<dbReference type="InterPro" id="IPR020555">
    <property type="entry name" value="MECDP_synthase_CS"/>
</dbReference>
<feature type="site" description="Transition state stabilizer" evidence="10">
    <location>
        <position position="354"/>
    </location>
</feature>
<feature type="site" description="Positions MEP for the nucleophilic attack" evidence="10">
    <location>
        <position position="150"/>
    </location>
</feature>
<dbReference type="FunFam" id="3.90.550.10:FF:000003">
    <property type="entry name" value="2-C-methyl-D-erythritol 4-phosphate cytidylyltransferase"/>
    <property type="match status" value="1"/>
</dbReference>
<dbReference type="InterPro" id="IPR026596">
    <property type="entry name" value="IspD/F"/>
</dbReference>
<feature type="binding site" evidence="10">
    <location>
        <begin position="277"/>
        <end position="279"/>
    </location>
    <ligand>
        <name>4-CDP-2-C-methyl-D-erythritol 2-phosphate</name>
        <dbReference type="ChEBI" id="CHEBI:57919"/>
    </ligand>
</feature>
<evidence type="ECO:0000256" key="5">
    <source>
        <dbReference type="ARBA" id="ARBA00022695"/>
    </source>
</evidence>
<gene>
    <name evidence="10 12" type="primary">ispDF</name>
    <name evidence="12" type="ORF">TST_0196</name>
</gene>
<dbReference type="Gene3D" id="3.30.1330.50">
    <property type="entry name" value="2-C-methyl-D-erythritol 2,4-cyclodiphosphate synthase"/>
    <property type="match status" value="1"/>
</dbReference>
<evidence type="ECO:0000256" key="10">
    <source>
        <dbReference type="HAMAP-Rule" id="MF_01520"/>
    </source>
</evidence>
<feature type="site" description="Transition state stabilizer" evidence="10">
    <location>
        <position position="255"/>
    </location>
</feature>
<evidence type="ECO:0000313" key="12">
    <source>
        <dbReference type="EMBL" id="BAT71005.1"/>
    </source>
</evidence>
<dbReference type="InterPro" id="IPR036571">
    <property type="entry name" value="MECDP_synthase_sf"/>
</dbReference>
<keyword evidence="8 10" id="KW-0456">Lyase</keyword>
<dbReference type="PROSITE" id="PS01350">
    <property type="entry name" value="ISPF"/>
    <property type="match status" value="1"/>
</dbReference>
<dbReference type="EC" id="4.6.1.12" evidence="10"/>
<feature type="site" description="Positions MEP for the nucleophilic attack" evidence="10">
    <location>
        <position position="205"/>
    </location>
</feature>
<evidence type="ECO:0000259" key="11">
    <source>
        <dbReference type="Pfam" id="PF02542"/>
    </source>
</evidence>
<feature type="domain" description="2-C-methyl-D-erythritol 2,4-cyclodiphosphate synthase" evidence="11">
    <location>
        <begin position="223"/>
        <end position="375"/>
    </location>
</feature>
<dbReference type="Pfam" id="PF01128">
    <property type="entry name" value="IspD"/>
    <property type="match status" value="1"/>
</dbReference>
<dbReference type="CDD" id="cd02516">
    <property type="entry name" value="CDP-ME_synthetase"/>
    <property type="match status" value="1"/>
</dbReference>
<dbReference type="Gene3D" id="3.90.550.10">
    <property type="entry name" value="Spore Coat Polysaccharide Biosynthesis Protein SpsA, Chain A"/>
    <property type="match status" value="1"/>
</dbReference>
<feature type="binding site" evidence="10">
    <location>
        <position position="263"/>
    </location>
    <ligand>
        <name>a divalent metal cation</name>
        <dbReference type="ChEBI" id="CHEBI:60240"/>
    </ligand>
</feature>
<dbReference type="FunFam" id="3.30.1330.50:FF:000003">
    <property type="entry name" value="2-C-methyl-D-erythritol 2,4-cyclodiphosphate synthase"/>
    <property type="match status" value="1"/>
</dbReference>
<dbReference type="Proteomes" id="UP000063234">
    <property type="component" value="Chromosome"/>
</dbReference>
<dbReference type="UniPathway" id="UPA00056">
    <property type="reaction ID" value="UER00093"/>
</dbReference>
<keyword evidence="5 10" id="KW-0548">Nucleotidyltransferase</keyword>
<dbReference type="HAMAP" id="MF_00107">
    <property type="entry name" value="IspF"/>
    <property type="match status" value="1"/>
</dbReference>
<evidence type="ECO:0000256" key="4">
    <source>
        <dbReference type="ARBA" id="ARBA00022679"/>
    </source>
</evidence>
<reference evidence="13" key="1">
    <citation type="journal article" date="2018" name="Science">
        <title>A primordial and reversible TCA cycle in a facultatively chemolithoautotrophic thermophile.</title>
        <authorList>
            <person name="Nunoura T."/>
            <person name="Chikaraishi Y."/>
            <person name="Izaki R."/>
            <person name="Suwa T."/>
            <person name="Sato T."/>
            <person name="Harada T."/>
            <person name="Mori K."/>
            <person name="Kato Y."/>
            <person name="Miyazaki M."/>
            <person name="Shimamura S."/>
            <person name="Yanagawa K."/>
            <person name="Shuto A."/>
            <person name="Ohkouchi N."/>
            <person name="Fujita N."/>
            <person name="Takaki Y."/>
            <person name="Atomi H."/>
            <person name="Takai K."/>
        </authorList>
    </citation>
    <scope>NUCLEOTIDE SEQUENCE [LARGE SCALE GENOMIC DNA]</scope>
    <source>
        <strain evidence="13">DSM 17441 / JCM 13301 / NBRC 103674 / ABI70S6</strain>
    </source>
</reference>
<feature type="binding site" evidence="10">
    <location>
        <begin position="255"/>
        <end position="256"/>
    </location>
    <ligand>
        <name>4-CDP-2-C-methyl-D-erythritol 2-phosphate</name>
        <dbReference type="ChEBI" id="CHEBI:57919"/>
    </ligand>
</feature>
<evidence type="ECO:0000256" key="7">
    <source>
        <dbReference type="ARBA" id="ARBA00023229"/>
    </source>
</evidence>
<dbReference type="GO" id="GO:0008685">
    <property type="term" value="F:2-C-methyl-D-erythritol 2,4-cyclodiphosphate synthase activity"/>
    <property type="evidence" value="ECO:0007669"/>
    <property type="project" value="UniProtKB-UniRule"/>
</dbReference>
<dbReference type="PANTHER" id="PTHR43181">
    <property type="entry name" value="2-C-METHYL-D-ERYTHRITOL 2,4-CYCLODIPHOSPHATE SYNTHASE, CHLOROPLASTIC"/>
    <property type="match status" value="1"/>
</dbReference>
<dbReference type="GO" id="GO:0046872">
    <property type="term" value="F:metal ion binding"/>
    <property type="evidence" value="ECO:0007669"/>
    <property type="project" value="UniProtKB-KW"/>
</dbReference>
<evidence type="ECO:0000313" key="13">
    <source>
        <dbReference type="Proteomes" id="UP000063234"/>
    </source>
</evidence>
<dbReference type="InterPro" id="IPR001228">
    <property type="entry name" value="IspD"/>
</dbReference>
<feature type="region of interest" description="2-C-methyl-D-erythritol 4-phosphate cytidylyltransferase" evidence="10">
    <location>
        <begin position="1"/>
        <end position="223"/>
    </location>
</feature>
<keyword evidence="9 10" id="KW-0511">Multifunctional enzyme</keyword>
<dbReference type="PANTHER" id="PTHR43181:SF1">
    <property type="entry name" value="2-C-METHYL-D-ERYTHRITOL 2,4-CYCLODIPHOSPHATE SYNTHASE, CHLOROPLASTIC"/>
    <property type="match status" value="1"/>
</dbReference>
<dbReference type="AlphaFoldDB" id="A0A0S3QRT8"/>
<dbReference type="EC" id="2.7.7.60" evidence="10"/>
<evidence type="ECO:0000256" key="6">
    <source>
        <dbReference type="ARBA" id="ARBA00022723"/>
    </source>
</evidence>
<dbReference type="GO" id="GO:0050518">
    <property type="term" value="F:2-C-methyl-D-erythritol 4-phosphate cytidylyltransferase activity"/>
    <property type="evidence" value="ECO:0007669"/>
    <property type="project" value="UniProtKB-UniRule"/>
</dbReference>
<dbReference type="STRING" id="1298851.TST_0196"/>
<dbReference type="CDD" id="cd00554">
    <property type="entry name" value="MECDP_synthase"/>
    <property type="match status" value="1"/>
</dbReference>
<dbReference type="EMBL" id="AP013035">
    <property type="protein sequence ID" value="BAT71005.1"/>
    <property type="molecule type" value="Genomic_DNA"/>
</dbReference>
<dbReference type="SUPFAM" id="SSF53448">
    <property type="entry name" value="Nucleotide-diphospho-sugar transferases"/>
    <property type="match status" value="1"/>
</dbReference>
<comment type="pathway">
    <text evidence="10">Isoprenoid biosynthesis; isopentenyl diphosphate biosynthesis via DXP pathway; isopentenyl diphosphate from 1-deoxy-D-xylulose 5-phosphate: step 2/6.</text>
</comment>
<evidence type="ECO:0000256" key="9">
    <source>
        <dbReference type="ARBA" id="ARBA00023268"/>
    </source>
</evidence>
<protein>
    <recommendedName>
        <fullName evidence="10">Bifunctional enzyme IspD/IspF</fullName>
    </recommendedName>
    <domain>
        <recommendedName>
            <fullName evidence="10">2-C-methyl-D-erythritol 4-phosphate cytidylyltransferase</fullName>
            <ecNumber evidence="10">2.7.7.60</ecNumber>
        </recommendedName>
        <alternativeName>
            <fullName evidence="10">4-diphosphocytidyl-2C-methyl-D-erythritol synthase</fullName>
        </alternativeName>
        <alternativeName>
            <fullName evidence="10">MEP cytidylyltransferase</fullName>
            <shortName evidence="10">MCT</shortName>
        </alternativeName>
    </domain>
    <domain>
        <recommendedName>
            <fullName evidence="10">2-C-methyl-D-erythritol 2,4-cyclodiphosphate synthase</fullName>
            <shortName evidence="10">MECDP-synthase</shortName>
            <shortName evidence="10">MECPP-synthase</shortName>
            <shortName evidence="10">MECPS</shortName>
            <ecNumber evidence="10">4.6.1.12</ecNumber>
        </recommendedName>
    </domain>
</protein>
<dbReference type="KEGG" id="ttk:TST_0196"/>
<dbReference type="Pfam" id="PF02542">
    <property type="entry name" value="YgbB"/>
    <property type="match status" value="1"/>
</dbReference>
<comment type="function">
    <text evidence="10">Bifunctional enzyme that catalyzes the formation of 4-diphosphocytidyl-2-C-methyl-D-erythritol from CTP and 2-C-methyl-D-erythritol 4-phosphate (MEP) (IspD), and catalyzes the conversion of 4-diphosphocytidyl-2-C-methyl-D-erythritol 2-phosphate (CDP-ME2P) to 2-C-methyl-D-erythritol 2,4-cyclodiphosphate (ME-CPP) with a corresponding release of cytidine 5-monophosphate (CMP) (IspF).</text>
</comment>
<name>A0A0S3QRT8_THET7</name>
<dbReference type="NCBIfam" id="TIGR00151">
    <property type="entry name" value="ispF"/>
    <property type="match status" value="1"/>
</dbReference>